<comment type="similarity">
    <text evidence="2 6">Belongs to the sulfotransferase 1 family.</text>
</comment>
<dbReference type="EC" id="2.8.2.-" evidence="6"/>
<dbReference type="SUPFAM" id="SSF52540">
    <property type="entry name" value="P-loop containing nucleoside triphosphate hydrolases"/>
    <property type="match status" value="1"/>
</dbReference>
<dbReference type="GO" id="GO:0006584">
    <property type="term" value="P:catecholamine metabolic process"/>
    <property type="evidence" value="ECO:0007669"/>
    <property type="project" value="UniProtKB-KW"/>
</dbReference>
<dbReference type="InterPro" id="IPR027417">
    <property type="entry name" value="P-loop_NTPase"/>
</dbReference>
<keyword evidence="4 6" id="KW-0808">Transferase</keyword>
<evidence type="ECO:0000259" key="7">
    <source>
        <dbReference type="Pfam" id="PF00685"/>
    </source>
</evidence>
<accession>A0A9D3PZM0</accession>
<dbReference type="GO" id="GO:0006805">
    <property type="term" value="P:xenobiotic metabolic process"/>
    <property type="evidence" value="ECO:0007669"/>
    <property type="project" value="UniProtKB-ARBA"/>
</dbReference>
<comment type="caution">
    <text evidence="8">The sequence shown here is derived from an EMBL/GenBank/DDBJ whole genome shotgun (WGS) entry which is preliminary data.</text>
</comment>
<evidence type="ECO:0000256" key="4">
    <source>
        <dbReference type="ARBA" id="ARBA00022679"/>
    </source>
</evidence>
<dbReference type="Gene3D" id="3.40.50.300">
    <property type="entry name" value="P-loop containing nucleotide triphosphate hydrolases"/>
    <property type="match status" value="1"/>
</dbReference>
<dbReference type="GO" id="GO:0005737">
    <property type="term" value="C:cytoplasm"/>
    <property type="evidence" value="ECO:0007669"/>
    <property type="project" value="UniProtKB-SubCell"/>
</dbReference>
<comment type="subcellular location">
    <subcellularLocation>
        <location evidence="1">Cytoplasm</location>
    </subcellularLocation>
</comment>
<proteinExistence type="inferred from homology"/>
<keyword evidence="5" id="KW-0128">Catecholamine metabolism</keyword>
<protein>
    <recommendedName>
        <fullName evidence="6">Sulfotransferase</fullName>
        <ecNumber evidence="6">2.8.2.-</ecNumber>
    </recommendedName>
</protein>
<organism evidence="8 9">
    <name type="scientific">Megalops atlanticus</name>
    <name type="common">Tarpon</name>
    <name type="synonym">Clupea gigantea</name>
    <dbReference type="NCBI Taxonomy" id="7932"/>
    <lineage>
        <taxon>Eukaryota</taxon>
        <taxon>Metazoa</taxon>
        <taxon>Chordata</taxon>
        <taxon>Craniata</taxon>
        <taxon>Vertebrata</taxon>
        <taxon>Euteleostomi</taxon>
        <taxon>Actinopterygii</taxon>
        <taxon>Neopterygii</taxon>
        <taxon>Teleostei</taxon>
        <taxon>Elopiformes</taxon>
        <taxon>Megalopidae</taxon>
        <taxon>Megalops</taxon>
    </lineage>
</organism>
<name>A0A9D3PZM0_MEGAT</name>
<evidence type="ECO:0000313" key="9">
    <source>
        <dbReference type="Proteomes" id="UP001046870"/>
    </source>
</evidence>
<evidence type="ECO:0000256" key="1">
    <source>
        <dbReference type="ARBA" id="ARBA00004496"/>
    </source>
</evidence>
<sequence>MTEGPPITDIGLITYKGFNLIRNVHEEVHLHKLEKFEIRENDIFIITYPKSGTTWMQYILALMYHSDQLNGEHSKRIMEVVPWIEVWMKRIDYSKMPSPRTFASHLPPNLVPQQLRDRGKVIYIARNPKDVAVSFYYFHNFSKLLEDKPDFDTFLDQYLEGKVFGNSWFDHIQGWYSNKDNFNLLFLTYEEMRKDLRGTLVKVSNFLDKNLDDAMLDMIVEKSSFESMRLCPNANLEHQSPKYFDHSKGAMLRKGKVGDWKRTFTVAQNEKFDKIYKEKMKAPLGFGWDL</sequence>
<dbReference type="FunFam" id="3.40.50.300:FF:000433">
    <property type="entry name" value="Estrogen sulfotransferase"/>
    <property type="match status" value="1"/>
</dbReference>
<dbReference type="OrthoDB" id="205623at2759"/>
<reference evidence="8" key="1">
    <citation type="submission" date="2021-01" db="EMBL/GenBank/DDBJ databases">
        <authorList>
            <person name="Zahm M."/>
            <person name="Roques C."/>
            <person name="Cabau C."/>
            <person name="Klopp C."/>
            <person name="Donnadieu C."/>
            <person name="Jouanno E."/>
            <person name="Lampietro C."/>
            <person name="Louis A."/>
            <person name="Herpin A."/>
            <person name="Echchiki A."/>
            <person name="Berthelot C."/>
            <person name="Parey E."/>
            <person name="Roest-Crollius H."/>
            <person name="Braasch I."/>
            <person name="Postlethwait J."/>
            <person name="Bobe J."/>
            <person name="Montfort J."/>
            <person name="Bouchez O."/>
            <person name="Begum T."/>
            <person name="Mejri S."/>
            <person name="Adams A."/>
            <person name="Chen W.-J."/>
            <person name="Guiguen Y."/>
        </authorList>
    </citation>
    <scope>NUCLEOTIDE SEQUENCE</scope>
    <source>
        <strain evidence="8">YG-15Mar2019-1</strain>
        <tissue evidence="8">Brain</tissue>
    </source>
</reference>
<dbReference type="InterPro" id="IPR000863">
    <property type="entry name" value="Sulfotransferase_dom"/>
</dbReference>
<dbReference type="EMBL" id="JAFDVH010000010">
    <property type="protein sequence ID" value="KAG7470153.1"/>
    <property type="molecule type" value="Genomic_DNA"/>
</dbReference>
<evidence type="ECO:0000256" key="6">
    <source>
        <dbReference type="RuleBase" id="RU361155"/>
    </source>
</evidence>
<dbReference type="PANTHER" id="PTHR11783">
    <property type="entry name" value="SULFOTRANSFERASE SULT"/>
    <property type="match status" value="1"/>
</dbReference>
<dbReference type="Pfam" id="PF00685">
    <property type="entry name" value="Sulfotransfer_1"/>
    <property type="match status" value="1"/>
</dbReference>
<evidence type="ECO:0000256" key="3">
    <source>
        <dbReference type="ARBA" id="ARBA00022490"/>
    </source>
</evidence>
<evidence type="ECO:0000256" key="2">
    <source>
        <dbReference type="ARBA" id="ARBA00005771"/>
    </source>
</evidence>
<keyword evidence="9" id="KW-1185">Reference proteome</keyword>
<dbReference type="AlphaFoldDB" id="A0A9D3PZM0"/>
<evidence type="ECO:0000313" key="8">
    <source>
        <dbReference type="EMBL" id="KAG7470153.1"/>
    </source>
</evidence>
<dbReference type="GO" id="GO:0008146">
    <property type="term" value="F:sulfotransferase activity"/>
    <property type="evidence" value="ECO:0007669"/>
    <property type="project" value="InterPro"/>
</dbReference>
<gene>
    <name evidence="8" type="ORF">MATL_G00136480</name>
</gene>
<feature type="domain" description="Sulfotransferase" evidence="7">
    <location>
        <begin position="41"/>
        <end position="281"/>
    </location>
</feature>
<dbReference type="Proteomes" id="UP001046870">
    <property type="component" value="Chromosome 10"/>
</dbReference>
<keyword evidence="3" id="KW-0963">Cytoplasm</keyword>
<evidence type="ECO:0000256" key="5">
    <source>
        <dbReference type="ARBA" id="ARBA00022939"/>
    </source>
</evidence>